<dbReference type="Proteomes" id="UP000237105">
    <property type="component" value="Unassembled WGS sequence"/>
</dbReference>
<name>A0A2P5D9I9_PARAD</name>
<evidence type="ECO:0000313" key="2">
    <source>
        <dbReference type="EMBL" id="PON69942.1"/>
    </source>
</evidence>
<evidence type="ECO:0000313" key="3">
    <source>
        <dbReference type="Proteomes" id="UP000237105"/>
    </source>
</evidence>
<reference evidence="3" key="1">
    <citation type="submission" date="2016-06" db="EMBL/GenBank/DDBJ databases">
        <title>Parallel loss of symbiosis genes in relatives of nitrogen-fixing non-legume Parasponia.</title>
        <authorList>
            <person name="Van Velzen R."/>
            <person name="Holmer R."/>
            <person name="Bu F."/>
            <person name="Rutten L."/>
            <person name="Van Zeijl A."/>
            <person name="Liu W."/>
            <person name="Santuari L."/>
            <person name="Cao Q."/>
            <person name="Sharma T."/>
            <person name="Shen D."/>
            <person name="Roswanjaya Y."/>
            <person name="Wardhani T."/>
            <person name="Kalhor M.S."/>
            <person name="Jansen J."/>
            <person name="Van den Hoogen J."/>
            <person name="Gungor B."/>
            <person name="Hartog M."/>
            <person name="Hontelez J."/>
            <person name="Verver J."/>
            <person name="Yang W.-C."/>
            <person name="Schijlen E."/>
            <person name="Repin R."/>
            <person name="Schilthuizen M."/>
            <person name="Schranz E."/>
            <person name="Heidstra R."/>
            <person name="Miyata K."/>
            <person name="Fedorova E."/>
            <person name="Kohlen W."/>
            <person name="Bisseling T."/>
            <person name="Smit S."/>
            <person name="Geurts R."/>
        </authorList>
    </citation>
    <scope>NUCLEOTIDE SEQUENCE [LARGE SCALE GENOMIC DNA]</scope>
    <source>
        <strain evidence="3">cv. WU1-14</strain>
    </source>
</reference>
<feature type="compositionally biased region" description="Polar residues" evidence="1">
    <location>
        <begin position="1"/>
        <end position="12"/>
    </location>
</feature>
<gene>
    <name evidence="2" type="ORF">PanWU01x14_084060</name>
</gene>
<proteinExistence type="predicted"/>
<comment type="caution">
    <text evidence="2">The sequence shown here is derived from an EMBL/GenBank/DDBJ whole genome shotgun (WGS) entry which is preliminary data.</text>
</comment>
<accession>A0A2P5D9I9</accession>
<dbReference type="EMBL" id="JXTB01000053">
    <property type="protein sequence ID" value="PON69942.1"/>
    <property type="molecule type" value="Genomic_DNA"/>
</dbReference>
<protein>
    <submittedName>
        <fullName evidence="2">Uncharacterized protein</fullName>
    </submittedName>
</protein>
<dbReference type="AlphaFoldDB" id="A0A2P5D9I9"/>
<sequence length="93" mass="9405">MVPAGTVSNHGAVQSPGGSSGEDPFPHCMKRSDGHHVKHVGGGPNPRGDGYETASSKAASMSAPKHPFGVAIETSFAHLSICRNGGCVGPMPL</sequence>
<feature type="region of interest" description="Disordered" evidence="1">
    <location>
        <begin position="1"/>
        <end position="58"/>
    </location>
</feature>
<evidence type="ECO:0000256" key="1">
    <source>
        <dbReference type="SAM" id="MobiDB-lite"/>
    </source>
</evidence>
<organism evidence="2 3">
    <name type="scientific">Parasponia andersonii</name>
    <name type="common">Sponia andersonii</name>
    <dbReference type="NCBI Taxonomy" id="3476"/>
    <lineage>
        <taxon>Eukaryota</taxon>
        <taxon>Viridiplantae</taxon>
        <taxon>Streptophyta</taxon>
        <taxon>Embryophyta</taxon>
        <taxon>Tracheophyta</taxon>
        <taxon>Spermatophyta</taxon>
        <taxon>Magnoliopsida</taxon>
        <taxon>eudicotyledons</taxon>
        <taxon>Gunneridae</taxon>
        <taxon>Pentapetalae</taxon>
        <taxon>rosids</taxon>
        <taxon>fabids</taxon>
        <taxon>Rosales</taxon>
        <taxon>Cannabaceae</taxon>
        <taxon>Parasponia</taxon>
    </lineage>
</organism>
<keyword evidence="3" id="KW-1185">Reference proteome</keyword>